<feature type="region of interest" description="Disordered" evidence="1">
    <location>
        <begin position="1"/>
        <end position="133"/>
    </location>
</feature>
<evidence type="ECO:0000313" key="4">
    <source>
        <dbReference type="Proteomes" id="UP001500280"/>
    </source>
</evidence>
<feature type="transmembrane region" description="Helical" evidence="2">
    <location>
        <begin position="140"/>
        <end position="162"/>
    </location>
</feature>
<gene>
    <name evidence="3" type="ORF">GCM10009745_57920</name>
</gene>
<feature type="compositionally biased region" description="Low complexity" evidence="1">
    <location>
        <begin position="83"/>
        <end position="125"/>
    </location>
</feature>
<name>A0ABN2IDG9_9ACTN</name>
<keyword evidence="2" id="KW-0812">Transmembrane</keyword>
<dbReference type="Proteomes" id="UP001500280">
    <property type="component" value="Unassembled WGS sequence"/>
</dbReference>
<dbReference type="EMBL" id="BAAANF010000018">
    <property type="protein sequence ID" value="GAA1702995.1"/>
    <property type="molecule type" value="Genomic_DNA"/>
</dbReference>
<keyword evidence="2" id="KW-0472">Membrane</keyword>
<accession>A0ABN2IDG9</accession>
<feature type="compositionally biased region" description="Pro residues" evidence="1">
    <location>
        <begin position="14"/>
        <end position="74"/>
    </location>
</feature>
<keyword evidence="4" id="KW-1185">Reference proteome</keyword>
<evidence type="ECO:0000256" key="1">
    <source>
        <dbReference type="SAM" id="MobiDB-lite"/>
    </source>
</evidence>
<keyword evidence="2" id="KW-1133">Transmembrane helix</keyword>
<comment type="caution">
    <text evidence="3">The sequence shown here is derived from an EMBL/GenBank/DDBJ whole genome shotgun (WGS) entry which is preliminary data.</text>
</comment>
<sequence>MSNQQPPYGQGQPPQGPPPGYGPQGQPPQGPPPGYGPPPQGPPPGYGQPPQGQPPQGPPPGYGPPPQGPPPGYGQPPQGQPGYGQQPQGQPGYGQQPGQSPYGQQPYPGQQQGFPGQQQGYPGQPQYGGGAPRGKGNSKILYLAGGGLVVVAVIGIVLALIFGGGDDKKQVQPTPTENGGGDNGNSQPVDEGIEVGEGVFVKPATGYVRKELKDFKGVYLLKSGEAYFMVQVFKAEGETADTVLPKLLTAETKAHTSVKTKEPVRITPGANDKTPVKVAITQSYSGLSAGQQGSTEVVGFVGVIERNDGVITLVRVLARKDKVSTAQPDSTAMLQSVLKSQ</sequence>
<dbReference type="RefSeq" id="WP_344158714.1">
    <property type="nucleotide sequence ID" value="NZ_BAAANF010000018.1"/>
</dbReference>
<evidence type="ECO:0000313" key="3">
    <source>
        <dbReference type="EMBL" id="GAA1702995.1"/>
    </source>
</evidence>
<feature type="region of interest" description="Disordered" evidence="1">
    <location>
        <begin position="167"/>
        <end position="191"/>
    </location>
</feature>
<feature type="compositionally biased region" description="Low complexity" evidence="1">
    <location>
        <begin position="1"/>
        <end position="13"/>
    </location>
</feature>
<reference evidence="3 4" key="1">
    <citation type="journal article" date="2019" name="Int. J. Syst. Evol. Microbiol.">
        <title>The Global Catalogue of Microorganisms (GCM) 10K type strain sequencing project: providing services to taxonomists for standard genome sequencing and annotation.</title>
        <authorList>
            <consortium name="The Broad Institute Genomics Platform"/>
            <consortium name="The Broad Institute Genome Sequencing Center for Infectious Disease"/>
            <person name="Wu L."/>
            <person name="Ma J."/>
        </authorList>
    </citation>
    <scope>NUCLEOTIDE SEQUENCE [LARGE SCALE GENOMIC DNA]</scope>
    <source>
        <strain evidence="3 4">JCM 14307</strain>
    </source>
</reference>
<evidence type="ECO:0000256" key="2">
    <source>
        <dbReference type="SAM" id="Phobius"/>
    </source>
</evidence>
<proteinExistence type="predicted"/>
<organism evidence="3 4">
    <name type="scientific">Kribbella yunnanensis</name>
    <dbReference type="NCBI Taxonomy" id="190194"/>
    <lineage>
        <taxon>Bacteria</taxon>
        <taxon>Bacillati</taxon>
        <taxon>Actinomycetota</taxon>
        <taxon>Actinomycetes</taxon>
        <taxon>Propionibacteriales</taxon>
        <taxon>Kribbellaceae</taxon>
        <taxon>Kribbella</taxon>
    </lineage>
</organism>
<protein>
    <submittedName>
        <fullName evidence="3">Uncharacterized protein</fullName>
    </submittedName>
</protein>